<reference evidence="1 2" key="1">
    <citation type="journal article" date="2019" name="Nat. Ecol. Evol.">
        <title>Megaphylogeny resolves global patterns of mushroom evolution.</title>
        <authorList>
            <person name="Varga T."/>
            <person name="Krizsan K."/>
            <person name="Foldi C."/>
            <person name="Dima B."/>
            <person name="Sanchez-Garcia M."/>
            <person name="Sanchez-Ramirez S."/>
            <person name="Szollosi G.J."/>
            <person name="Szarkandi J.G."/>
            <person name="Papp V."/>
            <person name="Albert L."/>
            <person name="Andreopoulos W."/>
            <person name="Angelini C."/>
            <person name="Antonin V."/>
            <person name="Barry K.W."/>
            <person name="Bougher N.L."/>
            <person name="Buchanan P."/>
            <person name="Buyck B."/>
            <person name="Bense V."/>
            <person name="Catcheside P."/>
            <person name="Chovatia M."/>
            <person name="Cooper J."/>
            <person name="Damon W."/>
            <person name="Desjardin D."/>
            <person name="Finy P."/>
            <person name="Geml J."/>
            <person name="Haridas S."/>
            <person name="Hughes K."/>
            <person name="Justo A."/>
            <person name="Karasinski D."/>
            <person name="Kautmanova I."/>
            <person name="Kiss B."/>
            <person name="Kocsube S."/>
            <person name="Kotiranta H."/>
            <person name="LaButti K.M."/>
            <person name="Lechner B.E."/>
            <person name="Liimatainen K."/>
            <person name="Lipzen A."/>
            <person name="Lukacs Z."/>
            <person name="Mihaltcheva S."/>
            <person name="Morgado L.N."/>
            <person name="Niskanen T."/>
            <person name="Noordeloos M.E."/>
            <person name="Ohm R.A."/>
            <person name="Ortiz-Santana B."/>
            <person name="Ovrebo C."/>
            <person name="Racz N."/>
            <person name="Riley R."/>
            <person name="Savchenko A."/>
            <person name="Shiryaev A."/>
            <person name="Soop K."/>
            <person name="Spirin V."/>
            <person name="Szebenyi C."/>
            <person name="Tomsovsky M."/>
            <person name="Tulloss R.E."/>
            <person name="Uehling J."/>
            <person name="Grigoriev I.V."/>
            <person name="Vagvolgyi C."/>
            <person name="Papp T."/>
            <person name="Martin F.M."/>
            <person name="Miettinen O."/>
            <person name="Hibbett D.S."/>
            <person name="Nagy L.G."/>
        </authorList>
    </citation>
    <scope>NUCLEOTIDE SEQUENCE [LARGE SCALE GENOMIC DNA]</scope>
    <source>
        <strain evidence="1 2">NL-1719</strain>
    </source>
</reference>
<keyword evidence="2" id="KW-1185">Reference proteome</keyword>
<evidence type="ECO:0000313" key="2">
    <source>
        <dbReference type="Proteomes" id="UP000308600"/>
    </source>
</evidence>
<gene>
    <name evidence="1" type="ORF">BDN72DRAFT_461078</name>
</gene>
<dbReference type="Proteomes" id="UP000308600">
    <property type="component" value="Unassembled WGS sequence"/>
</dbReference>
<dbReference type="EMBL" id="ML208663">
    <property type="protein sequence ID" value="TFK61405.1"/>
    <property type="molecule type" value="Genomic_DNA"/>
</dbReference>
<sequence length="428" mass="49192">MLDWSKLPLEVLGVVVEGARDDLATLRALSLVSQFFLIPCQRHIFKEILVNPASRLEEDVSGTTMCYNLLTFLRHNHRLCHYIREVHFVQEYFSRLEGSWLLGSVVADILTALSSSPIRRLSIVFPSAMYTPRRRWEDLSPGFRHSLYQILLNPHFRHLTLSNIELVPSYLPSHFPNITHLTLTTVTFAATPGNAISTTSLSNQDQTLSRLQHLGLGYAPHAHSDIQITNPLFDIDTSQIRSLTLSLPDTPRPRLDIQPFLQLEYLRVLHIHFTYSPRWSYLNSIGYKLDFASLVSLEELTFSGRPSERQDKRYRIFWDREVTWWLSTSSLTSLRHLNVIFELGAMNAGTFLDDLQDTLSQLSDGLASAHKRYQGVLEDVKIRFKTEDQMVVSLRQKATSLISWRGCESVLKVDFPYGFVPLLPYQLF</sequence>
<evidence type="ECO:0000313" key="1">
    <source>
        <dbReference type="EMBL" id="TFK61405.1"/>
    </source>
</evidence>
<protein>
    <submittedName>
        <fullName evidence="1">Uncharacterized protein</fullName>
    </submittedName>
</protein>
<proteinExistence type="predicted"/>
<organism evidence="1 2">
    <name type="scientific">Pluteus cervinus</name>
    <dbReference type="NCBI Taxonomy" id="181527"/>
    <lineage>
        <taxon>Eukaryota</taxon>
        <taxon>Fungi</taxon>
        <taxon>Dikarya</taxon>
        <taxon>Basidiomycota</taxon>
        <taxon>Agaricomycotina</taxon>
        <taxon>Agaricomycetes</taxon>
        <taxon>Agaricomycetidae</taxon>
        <taxon>Agaricales</taxon>
        <taxon>Pluteineae</taxon>
        <taxon>Pluteaceae</taxon>
        <taxon>Pluteus</taxon>
    </lineage>
</organism>
<accession>A0ACD3A6Q2</accession>
<name>A0ACD3A6Q2_9AGAR</name>